<proteinExistence type="inferred from homology"/>
<dbReference type="AlphaFoldDB" id="A0A167GK83"/>
<evidence type="ECO:0000256" key="4">
    <source>
        <dbReference type="PIRSR" id="PIRSR615500-1"/>
    </source>
</evidence>
<evidence type="ECO:0000256" key="2">
    <source>
        <dbReference type="ARBA" id="ARBA00022801"/>
    </source>
</evidence>
<comment type="caution">
    <text evidence="7">The sequence shown here is derived from an EMBL/GenBank/DDBJ whole genome shotgun (WGS) entry which is preliminary data.</text>
</comment>
<dbReference type="InterPro" id="IPR008979">
    <property type="entry name" value="Galactose-bd-like_sf"/>
</dbReference>
<keyword evidence="2 5" id="KW-0378">Hydrolase</keyword>
<dbReference type="Gene3D" id="2.60.120.260">
    <property type="entry name" value="Galactose-binding domain-like"/>
    <property type="match status" value="1"/>
</dbReference>
<comment type="similarity">
    <text evidence="5">Belongs to the peptidase S8 family.</text>
</comment>
<dbReference type="PATRIC" id="fig|1365253.3.peg.893"/>
<reference evidence="7 8" key="1">
    <citation type="submission" date="2013-07" db="EMBL/GenBank/DDBJ databases">
        <title>Comparative Genomic and Metabolomic Analysis of Twelve Strains of Pseudoalteromonas luteoviolacea.</title>
        <authorList>
            <person name="Vynne N.G."/>
            <person name="Mansson M."/>
            <person name="Gram L."/>
        </authorList>
    </citation>
    <scope>NUCLEOTIDE SEQUENCE [LARGE SCALE GENOMIC DNA]</scope>
    <source>
        <strain evidence="7 8">NCIMB 1942</strain>
    </source>
</reference>
<evidence type="ECO:0000256" key="1">
    <source>
        <dbReference type="ARBA" id="ARBA00022670"/>
    </source>
</evidence>
<dbReference type="GO" id="GO:0012505">
    <property type="term" value="C:endomembrane system"/>
    <property type="evidence" value="ECO:0007669"/>
    <property type="project" value="UniProtKB-ARBA"/>
</dbReference>
<dbReference type="GO" id="GO:0005737">
    <property type="term" value="C:cytoplasm"/>
    <property type="evidence" value="ECO:0007669"/>
    <property type="project" value="UniProtKB-ARBA"/>
</dbReference>
<feature type="active site" description="Charge relay system" evidence="4 5">
    <location>
        <position position="126"/>
    </location>
</feature>
<evidence type="ECO:0000313" key="8">
    <source>
        <dbReference type="Proteomes" id="UP000076587"/>
    </source>
</evidence>
<dbReference type="Pfam" id="PF01483">
    <property type="entry name" value="P_proprotein"/>
    <property type="match status" value="1"/>
</dbReference>
<dbReference type="InterPro" id="IPR015500">
    <property type="entry name" value="Peptidase_S8_subtilisin-rel"/>
</dbReference>
<dbReference type="PRINTS" id="PR00723">
    <property type="entry name" value="SUBTILISIN"/>
</dbReference>
<dbReference type="Gene3D" id="3.40.50.200">
    <property type="entry name" value="Peptidase S8/S53 domain"/>
    <property type="match status" value="1"/>
</dbReference>
<dbReference type="InterPro" id="IPR023827">
    <property type="entry name" value="Peptidase_S8_Asp-AS"/>
</dbReference>
<dbReference type="PROSITE" id="PS51892">
    <property type="entry name" value="SUBTILASE"/>
    <property type="match status" value="1"/>
</dbReference>
<evidence type="ECO:0000313" key="7">
    <source>
        <dbReference type="EMBL" id="KZN55567.1"/>
    </source>
</evidence>
<keyword evidence="3 5" id="KW-0720">Serine protease</keyword>
<dbReference type="GO" id="GO:0016020">
    <property type="term" value="C:membrane"/>
    <property type="evidence" value="ECO:0007669"/>
    <property type="project" value="TreeGrafter"/>
</dbReference>
<dbReference type="InterPro" id="IPR000209">
    <property type="entry name" value="Peptidase_S8/S53_dom"/>
</dbReference>
<dbReference type="PROSITE" id="PS00136">
    <property type="entry name" value="SUBTILASE_ASP"/>
    <property type="match status" value="1"/>
</dbReference>
<dbReference type="SUPFAM" id="SSF52743">
    <property type="entry name" value="Subtilisin-like"/>
    <property type="match status" value="1"/>
</dbReference>
<dbReference type="PANTHER" id="PTHR42884:SF14">
    <property type="entry name" value="NEUROENDOCRINE CONVERTASE 1"/>
    <property type="match status" value="1"/>
</dbReference>
<gene>
    <name evidence="7" type="ORF">N482_24255</name>
</gene>
<evidence type="ECO:0000259" key="6">
    <source>
        <dbReference type="PROSITE" id="PS51829"/>
    </source>
</evidence>
<feature type="domain" description="P/Homo B" evidence="6">
    <location>
        <begin position="535"/>
        <end position="705"/>
    </location>
</feature>
<protein>
    <recommendedName>
        <fullName evidence="6">P/Homo B domain-containing protein</fullName>
    </recommendedName>
</protein>
<feature type="active site" description="Charge relay system" evidence="4 5">
    <location>
        <position position="97"/>
    </location>
</feature>
<dbReference type="Pfam" id="PF00082">
    <property type="entry name" value="Peptidase_S8"/>
    <property type="match status" value="2"/>
</dbReference>
<name>A0A167GK83_9GAMM</name>
<evidence type="ECO:0000256" key="5">
    <source>
        <dbReference type="PROSITE-ProRule" id="PRU01240"/>
    </source>
</evidence>
<dbReference type="InterPro" id="IPR036852">
    <property type="entry name" value="Peptidase_S8/S53_dom_sf"/>
</dbReference>
<dbReference type="GO" id="GO:0004252">
    <property type="term" value="F:serine-type endopeptidase activity"/>
    <property type="evidence" value="ECO:0007669"/>
    <property type="project" value="UniProtKB-UniRule"/>
</dbReference>
<evidence type="ECO:0000256" key="3">
    <source>
        <dbReference type="ARBA" id="ARBA00022825"/>
    </source>
</evidence>
<dbReference type="OrthoDB" id="9790784at2"/>
<dbReference type="EMBL" id="AUXT01000051">
    <property type="protein sequence ID" value="KZN55567.1"/>
    <property type="molecule type" value="Genomic_DNA"/>
</dbReference>
<sequence>MGVFNYKNNKTGGRVLKSLKIITFILPLSFIFDASSTTDRNYKERWINPKGDPLLKYQWNLLNQNFKRYNNSYSDLNLWQTHIWGHKGKDIKVAVIDSGVDVRHPELVDNLIMFSDINSLATNNSHGTKMAGIIAASENDIGIRGVAPQSQIVSFSGINNLDDFMVSHGLHESSYDVQVFNQSYGLAWSHSVPYTLSTPELDYIEMQSVLKKVSLENSADKRSAIFVKSAGNGYLESGVFYLDANDNRVKKYPKNSKPIGDNYFLPWQNSNSDHENANYWNMVVGAVNAFGERTSYSTPGSSVFISAPGGDSFNTGVKNLSTTFTCTHLKEQGLLEPSMFISDLSNAPFISCTHSSLLLKLLDVEQIYMQRTGEKNIDLGLIYTLPEFMSIETTLTAQEHQIINQLILMQILNPQFGNEQGRGSLLSYIAEQSDFSYAIDGTSSAAANATGAVALLMSAAIMQNHQLSSRDIRHLLANIATRIDPNQSAISVDGIIGLEGWSKNAAGHWYSPHYGFGLIDVDKAVELIRRYTIESLPSDLVESVWASSDLNLPEIKIPDTKKTVTSVITLNDELYIEAVQVRLDITHSRISDLKIELESPSGTRSILMSPFGNLNGQALNSVINGLQNTQGYDDHLMLSYKFWNEKANAENGQWKLHVTDMSATHRSFQLSGRNSYEDVIIVNDNNEQEGSLNSWSIRVIGHQEKINKKKRLD</sequence>
<dbReference type="PANTHER" id="PTHR42884">
    <property type="entry name" value="PROPROTEIN CONVERTASE SUBTILISIN/KEXIN-RELATED"/>
    <property type="match status" value="1"/>
</dbReference>
<accession>A0A167GK83</accession>
<dbReference type="SUPFAM" id="SSF49785">
    <property type="entry name" value="Galactose-binding domain-like"/>
    <property type="match status" value="1"/>
</dbReference>
<feature type="active site" description="Charge relay system" evidence="4 5">
    <location>
        <position position="443"/>
    </location>
</feature>
<dbReference type="InterPro" id="IPR002884">
    <property type="entry name" value="P_dom"/>
</dbReference>
<keyword evidence="1 5" id="KW-0645">Protease</keyword>
<dbReference type="GO" id="GO:0016485">
    <property type="term" value="P:protein processing"/>
    <property type="evidence" value="ECO:0007669"/>
    <property type="project" value="TreeGrafter"/>
</dbReference>
<organism evidence="7 8">
    <name type="scientific">Pseudoalteromonas luteoviolacea NCIMB 1942</name>
    <dbReference type="NCBI Taxonomy" id="1365253"/>
    <lineage>
        <taxon>Bacteria</taxon>
        <taxon>Pseudomonadati</taxon>
        <taxon>Pseudomonadota</taxon>
        <taxon>Gammaproteobacteria</taxon>
        <taxon>Alteromonadales</taxon>
        <taxon>Pseudoalteromonadaceae</taxon>
        <taxon>Pseudoalteromonas</taxon>
    </lineage>
</organism>
<dbReference type="PROSITE" id="PS51829">
    <property type="entry name" value="P_HOMO_B"/>
    <property type="match status" value="1"/>
</dbReference>
<dbReference type="Proteomes" id="UP000076587">
    <property type="component" value="Unassembled WGS sequence"/>
</dbReference>